<accession>A0AAJ7RPD7</accession>
<dbReference type="GO" id="GO:0016020">
    <property type="term" value="C:membrane"/>
    <property type="evidence" value="ECO:0007669"/>
    <property type="project" value="UniProtKB-SubCell"/>
</dbReference>
<dbReference type="GeneID" id="107271686"/>
<comment type="similarity">
    <text evidence="2">Belongs to the PER33/POM33 family.</text>
</comment>
<reference evidence="8" key="1">
    <citation type="submission" date="2025-08" db="UniProtKB">
        <authorList>
            <consortium name="RefSeq"/>
        </authorList>
    </citation>
    <scope>IDENTIFICATION</scope>
</reference>
<evidence type="ECO:0000256" key="6">
    <source>
        <dbReference type="SAM" id="Phobius"/>
    </source>
</evidence>
<name>A0AAJ7RPD7_CEPCN</name>
<dbReference type="KEGG" id="ccin:107271686"/>
<dbReference type="GO" id="GO:0005783">
    <property type="term" value="C:endoplasmic reticulum"/>
    <property type="evidence" value="ECO:0007669"/>
    <property type="project" value="TreeGrafter"/>
</dbReference>
<evidence type="ECO:0000256" key="2">
    <source>
        <dbReference type="ARBA" id="ARBA00007322"/>
    </source>
</evidence>
<evidence type="ECO:0000256" key="1">
    <source>
        <dbReference type="ARBA" id="ARBA00004141"/>
    </source>
</evidence>
<evidence type="ECO:0000256" key="3">
    <source>
        <dbReference type="ARBA" id="ARBA00022692"/>
    </source>
</evidence>
<feature type="transmembrane region" description="Helical" evidence="6">
    <location>
        <begin position="35"/>
        <end position="53"/>
    </location>
</feature>
<dbReference type="RefSeq" id="XP_024944666.1">
    <property type="nucleotide sequence ID" value="XM_025088898.1"/>
</dbReference>
<evidence type="ECO:0000313" key="8">
    <source>
        <dbReference type="RefSeq" id="XP_024944666.1"/>
    </source>
</evidence>
<dbReference type="GO" id="GO:0071786">
    <property type="term" value="P:endoplasmic reticulum tubular network organization"/>
    <property type="evidence" value="ECO:0007669"/>
    <property type="project" value="TreeGrafter"/>
</dbReference>
<evidence type="ECO:0000256" key="5">
    <source>
        <dbReference type="ARBA" id="ARBA00023136"/>
    </source>
</evidence>
<keyword evidence="7" id="KW-1185">Reference proteome</keyword>
<evidence type="ECO:0000313" key="7">
    <source>
        <dbReference type="Proteomes" id="UP000694920"/>
    </source>
</evidence>
<keyword evidence="3 6" id="KW-0812">Transmembrane</keyword>
<dbReference type="CTD" id="33859"/>
<evidence type="ECO:0000256" key="4">
    <source>
        <dbReference type="ARBA" id="ARBA00022989"/>
    </source>
</evidence>
<dbReference type="GO" id="GO:0061024">
    <property type="term" value="P:membrane organization"/>
    <property type="evidence" value="ECO:0007669"/>
    <property type="project" value="TreeGrafter"/>
</dbReference>
<dbReference type="InterPro" id="IPR005344">
    <property type="entry name" value="TMEM33/Pom33"/>
</dbReference>
<keyword evidence="4 6" id="KW-1133">Transmembrane helix</keyword>
<keyword evidence="5 6" id="KW-0472">Membrane</keyword>
<gene>
    <name evidence="8" type="primary">LOC107271686</name>
</gene>
<feature type="transmembrane region" description="Helical" evidence="6">
    <location>
        <begin position="105"/>
        <end position="131"/>
    </location>
</feature>
<organism evidence="7 8">
    <name type="scientific">Cephus cinctus</name>
    <name type="common">Wheat stem sawfly</name>
    <dbReference type="NCBI Taxonomy" id="211228"/>
    <lineage>
        <taxon>Eukaryota</taxon>
        <taxon>Metazoa</taxon>
        <taxon>Ecdysozoa</taxon>
        <taxon>Arthropoda</taxon>
        <taxon>Hexapoda</taxon>
        <taxon>Insecta</taxon>
        <taxon>Pterygota</taxon>
        <taxon>Neoptera</taxon>
        <taxon>Endopterygota</taxon>
        <taxon>Hymenoptera</taxon>
        <taxon>Cephoidea</taxon>
        <taxon>Cephidae</taxon>
        <taxon>Cephus</taxon>
    </lineage>
</organism>
<feature type="transmembrane region" description="Helical" evidence="6">
    <location>
        <begin position="177"/>
        <end position="201"/>
    </location>
</feature>
<dbReference type="AlphaFoldDB" id="A0AAJ7RPD7"/>
<dbReference type="Proteomes" id="UP000694920">
    <property type="component" value="Unplaced"/>
</dbReference>
<dbReference type="InterPro" id="IPR051645">
    <property type="entry name" value="PER33/POM33_regulator"/>
</dbReference>
<dbReference type="Pfam" id="PF03661">
    <property type="entry name" value="TMEM33_Pom33"/>
    <property type="match status" value="1"/>
</dbReference>
<sequence>MAENVTPTQSEHSQPQTERGWKALKEHIIENKIQVGLWTTRVFTMLFTLSYLLSLSTFGNPYNAYYKALMSNAATYALRLHQRVPRVQLSREFLALLLLEDSCHYLFYSLIFLYVAPVTLVLSPVFLFALLHSASYSLTLLDCLGQNSCWAARLLISLVEFQSRNILRLCGLCEIMILPLTVFLVLTGRAGLFTPFIYYQFLSLRLSSRRNPFTRNVFHEIRMALSSVASSPSVPYLLRRLVEGLLMLTQRMATVNQ</sequence>
<dbReference type="PANTHER" id="PTHR12703:SF4">
    <property type="entry name" value="TRANSMEMBRANE PROTEIN 33"/>
    <property type="match status" value="1"/>
</dbReference>
<dbReference type="PANTHER" id="PTHR12703">
    <property type="entry name" value="TRANSMEMBRANE PROTEIN 33"/>
    <property type="match status" value="1"/>
</dbReference>
<protein>
    <submittedName>
        <fullName evidence="8">Krueppel homolog 2</fullName>
    </submittedName>
</protein>
<proteinExistence type="inferred from homology"/>
<comment type="subcellular location">
    <subcellularLocation>
        <location evidence="1">Membrane</location>
        <topology evidence="1">Multi-pass membrane protein</topology>
    </subcellularLocation>
</comment>